<gene>
    <name evidence="2" type="ORF">B4127_1504</name>
</gene>
<organism evidence="2 3">
    <name type="scientific">Bacillus pumilus</name>
    <name type="common">Bacillus mesentericus</name>
    <dbReference type="NCBI Taxonomy" id="1408"/>
    <lineage>
        <taxon>Bacteria</taxon>
        <taxon>Bacillati</taxon>
        <taxon>Bacillota</taxon>
        <taxon>Bacilli</taxon>
        <taxon>Bacillales</taxon>
        <taxon>Bacillaceae</taxon>
        <taxon>Bacillus</taxon>
    </lineage>
</organism>
<evidence type="ECO:0008006" key="4">
    <source>
        <dbReference type="Google" id="ProtNLM"/>
    </source>
</evidence>
<dbReference type="EMBL" id="JXCL01000040">
    <property type="protein sequence ID" value="KIL12173.1"/>
    <property type="molecule type" value="Genomic_DNA"/>
</dbReference>
<comment type="caution">
    <text evidence="2">The sequence shown here is derived from an EMBL/GenBank/DDBJ whole genome shotgun (WGS) entry which is preliminary data.</text>
</comment>
<evidence type="ECO:0000313" key="2">
    <source>
        <dbReference type="EMBL" id="KIL12173.1"/>
    </source>
</evidence>
<accession>A0AB34QNW3</accession>
<dbReference type="Proteomes" id="UP000031978">
    <property type="component" value="Unassembled WGS sequence"/>
</dbReference>
<dbReference type="PROSITE" id="PS51257">
    <property type="entry name" value="PROKAR_LIPOPROTEIN"/>
    <property type="match status" value="1"/>
</dbReference>
<feature type="signal peptide" evidence="1">
    <location>
        <begin position="1"/>
        <end position="20"/>
    </location>
</feature>
<keyword evidence="1" id="KW-0732">Signal</keyword>
<evidence type="ECO:0000256" key="1">
    <source>
        <dbReference type="SAM" id="SignalP"/>
    </source>
</evidence>
<name>A0AB34QNW3_BACPU</name>
<dbReference type="RefSeq" id="WP_044141722.1">
    <property type="nucleotide sequence ID" value="NZ_JXCL01000040.1"/>
</dbReference>
<protein>
    <recommendedName>
        <fullName evidence="4">Lipoprotein</fullName>
    </recommendedName>
</protein>
<reference evidence="2 3" key="1">
    <citation type="submission" date="2014-12" db="EMBL/GenBank/DDBJ databases">
        <title>Draft Genome Sequences of Five Spore-Forming Food Isolates of Bacillus pumilus.</title>
        <authorList>
            <person name="de Jong A."/>
            <person name="van Heel A.J."/>
            <person name="Montalban-Lopez M."/>
            <person name="Krawczyk A.O."/>
            <person name="Berendsen E.M."/>
            <person name="Wells-Bennik M."/>
            <person name="Kuipers O.P."/>
        </authorList>
    </citation>
    <scope>NUCLEOTIDE SEQUENCE [LARGE SCALE GENOMIC DNA]</scope>
    <source>
        <strain evidence="2 3">B4127</strain>
    </source>
</reference>
<evidence type="ECO:0000313" key="3">
    <source>
        <dbReference type="Proteomes" id="UP000031978"/>
    </source>
</evidence>
<dbReference type="AlphaFoldDB" id="A0AB34QNW3"/>
<proteinExistence type="predicted"/>
<feature type="chain" id="PRO_5044207264" description="Lipoprotein" evidence="1">
    <location>
        <begin position="21"/>
        <end position="146"/>
    </location>
</feature>
<sequence length="146" mass="16630">MKKKLLFIFLTFLFTLVSCSSESVKSDSPDYIKESFDYFISIKSLVKSVNDGEEVDKAVKSNFEKQSEFNEWIDTNYDPNDEPSEEAVLISHFHLIKTLLENLVIFSASKSLGVEDVDISSPISSLENSLSNLESIYEEYGYEPKD</sequence>